<dbReference type="EMBL" id="CAJVPL010002273">
    <property type="protein sequence ID" value="CAG8605235.1"/>
    <property type="molecule type" value="Genomic_DNA"/>
</dbReference>
<dbReference type="InterPro" id="IPR001216">
    <property type="entry name" value="P-phosphate_BS"/>
</dbReference>
<gene>
    <name evidence="12" type="ORF">AGERDE_LOCUS9306</name>
</gene>
<keyword evidence="4" id="KW-0028">Amino-acid biosynthesis</keyword>
<keyword evidence="10" id="KW-0812">Transmembrane</keyword>
<dbReference type="EC" id="2.5.1.47" evidence="3"/>
<keyword evidence="10" id="KW-0472">Membrane</keyword>
<organism evidence="12 13">
    <name type="scientific">Ambispora gerdemannii</name>
    <dbReference type="NCBI Taxonomy" id="144530"/>
    <lineage>
        <taxon>Eukaryota</taxon>
        <taxon>Fungi</taxon>
        <taxon>Fungi incertae sedis</taxon>
        <taxon>Mucoromycota</taxon>
        <taxon>Glomeromycotina</taxon>
        <taxon>Glomeromycetes</taxon>
        <taxon>Archaeosporales</taxon>
        <taxon>Ambisporaceae</taxon>
        <taxon>Ambispora</taxon>
    </lineage>
</organism>
<dbReference type="PROSITE" id="PS00901">
    <property type="entry name" value="CYS_SYNTHASE"/>
    <property type="match status" value="1"/>
</dbReference>
<evidence type="ECO:0000259" key="11">
    <source>
        <dbReference type="Pfam" id="PF00291"/>
    </source>
</evidence>
<dbReference type="Pfam" id="PF00291">
    <property type="entry name" value="PALP"/>
    <property type="match status" value="1"/>
</dbReference>
<dbReference type="CDD" id="cd01561">
    <property type="entry name" value="CBS_like"/>
    <property type="match status" value="1"/>
</dbReference>
<feature type="domain" description="Tryptophan synthase beta chain-like PALP" evidence="11">
    <location>
        <begin position="61"/>
        <end position="360"/>
    </location>
</feature>
<evidence type="ECO:0000256" key="8">
    <source>
        <dbReference type="ARBA" id="ARBA00047931"/>
    </source>
</evidence>
<dbReference type="GO" id="GO:0006535">
    <property type="term" value="P:cysteine biosynthetic process from serine"/>
    <property type="evidence" value="ECO:0007669"/>
    <property type="project" value="InterPro"/>
</dbReference>
<dbReference type="GO" id="GO:0004124">
    <property type="term" value="F:cysteine synthase activity"/>
    <property type="evidence" value="ECO:0007669"/>
    <property type="project" value="UniProtKB-EC"/>
</dbReference>
<sequence length="407" mass="44299">MDKIKSLGKTGSLALGLIVGVLMTLSTTFLISRRARRDTSSKSARLHSSEIAVNKIVNGVEGIIGNTPMIKIRSLSEATGCEILAKAEFLNPGGSPKDRVALSMIQMAEEQGLIRPNTGCVIFEGTSGSTGISIAMIARAKGYSAWIVMPDDQAQEKYQLLEKLGAHVEKTRPASIVDENQYVNLARRQASEFNSGEESNADHNSDGVKRRGFFANQFENLSNFQAHCNGTGPEIYKQTDGKINAFVAGAGTGGTIGGVSSYLKPLIPELKAEGSRKRHQVDTVIEGVGLNRLTKNFDLAREFIDDAIKVTDREAVEMARYLVREEGLFIGSSSAMNCVGAVRVARMLGPGHRIVTILCDSGQRHLTKFWNDDYLIKHNILQQQTPPIDVLSGSERNDSSNDLSRIM</sequence>
<evidence type="ECO:0000313" key="12">
    <source>
        <dbReference type="EMBL" id="CAG8605235.1"/>
    </source>
</evidence>
<protein>
    <recommendedName>
        <fullName evidence="3">cysteine synthase</fullName>
        <ecNumber evidence="3">2.5.1.47</ecNumber>
    </recommendedName>
</protein>
<dbReference type="AlphaFoldDB" id="A0A9N9GEV2"/>
<dbReference type="PANTHER" id="PTHR10314">
    <property type="entry name" value="CYSTATHIONINE BETA-SYNTHASE"/>
    <property type="match status" value="1"/>
</dbReference>
<dbReference type="FunFam" id="3.40.50.1100:FF:000049">
    <property type="entry name" value="Cysteine synthase, putative"/>
    <property type="match status" value="1"/>
</dbReference>
<reference evidence="12" key="1">
    <citation type="submission" date="2021-06" db="EMBL/GenBank/DDBJ databases">
        <authorList>
            <person name="Kallberg Y."/>
            <person name="Tangrot J."/>
            <person name="Rosling A."/>
        </authorList>
    </citation>
    <scope>NUCLEOTIDE SEQUENCE</scope>
    <source>
        <strain evidence="12">MT106</strain>
    </source>
</reference>
<comment type="catalytic activity">
    <reaction evidence="8">
        <text>O-acetyl-L-serine + hydrogen sulfide = L-cysteine + acetate</text>
        <dbReference type="Rhea" id="RHEA:14829"/>
        <dbReference type="ChEBI" id="CHEBI:29919"/>
        <dbReference type="ChEBI" id="CHEBI:30089"/>
        <dbReference type="ChEBI" id="CHEBI:35235"/>
        <dbReference type="ChEBI" id="CHEBI:58340"/>
        <dbReference type="EC" id="2.5.1.47"/>
    </reaction>
</comment>
<keyword evidence="7" id="KW-0198">Cysteine biosynthesis</keyword>
<accession>A0A9N9GEV2</accession>
<keyword evidence="13" id="KW-1185">Reference proteome</keyword>
<dbReference type="Proteomes" id="UP000789831">
    <property type="component" value="Unassembled WGS sequence"/>
</dbReference>
<evidence type="ECO:0000256" key="7">
    <source>
        <dbReference type="ARBA" id="ARBA00023192"/>
    </source>
</evidence>
<evidence type="ECO:0000313" key="13">
    <source>
        <dbReference type="Proteomes" id="UP000789831"/>
    </source>
</evidence>
<keyword evidence="5" id="KW-0808">Transferase</keyword>
<evidence type="ECO:0000256" key="5">
    <source>
        <dbReference type="ARBA" id="ARBA00022679"/>
    </source>
</evidence>
<evidence type="ECO:0000256" key="6">
    <source>
        <dbReference type="ARBA" id="ARBA00022898"/>
    </source>
</evidence>
<dbReference type="Gene3D" id="3.40.50.1100">
    <property type="match status" value="2"/>
</dbReference>
<dbReference type="InterPro" id="IPR050214">
    <property type="entry name" value="Cys_Synth/Cystath_Beta-Synth"/>
</dbReference>
<feature type="transmembrane region" description="Helical" evidence="10">
    <location>
        <begin position="12"/>
        <end position="32"/>
    </location>
</feature>
<evidence type="ECO:0000256" key="10">
    <source>
        <dbReference type="SAM" id="Phobius"/>
    </source>
</evidence>
<proteinExistence type="inferred from homology"/>
<dbReference type="InterPro" id="IPR036052">
    <property type="entry name" value="TrpB-like_PALP_sf"/>
</dbReference>
<evidence type="ECO:0000256" key="9">
    <source>
        <dbReference type="SAM" id="MobiDB-lite"/>
    </source>
</evidence>
<dbReference type="InterPro" id="IPR001926">
    <property type="entry name" value="TrpB-like_PALP"/>
</dbReference>
<evidence type="ECO:0000256" key="1">
    <source>
        <dbReference type="ARBA" id="ARBA00001933"/>
    </source>
</evidence>
<evidence type="ECO:0000256" key="4">
    <source>
        <dbReference type="ARBA" id="ARBA00022605"/>
    </source>
</evidence>
<dbReference type="FunFam" id="3.40.50.1100:FF:000016">
    <property type="entry name" value="Cysteine synthase A"/>
    <property type="match status" value="1"/>
</dbReference>
<dbReference type="OrthoDB" id="10259545at2759"/>
<evidence type="ECO:0000256" key="3">
    <source>
        <dbReference type="ARBA" id="ARBA00012681"/>
    </source>
</evidence>
<dbReference type="SUPFAM" id="SSF53686">
    <property type="entry name" value="Tryptophan synthase beta subunit-like PLP-dependent enzymes"/>
    <property type="match status" value="1"/>
</dbReference>
<comment type="similarity">
    <text evidence="2">Belongs to the cysteine synthase/cystathionine beta-synthase family.</text>
</comment>
<name>A0A9N9GEV2_9GLOM</name>
<comment type="cofactor">
    <cofactor evidence="1">
        <name>pyridoxal 5'-phosphate</name>
        <dbReference type="ChEBI" id="CHEBI:597326"/>
    </cofactor>
</comment>
<keyword evidence="6" id="KW-0663">Pyridoxal phosphate</keyword>
<comment type="caution">
    <text evidence="12">The sequence shown here is derived from an EMBL/GenBank/DDBJ whole genome shotgun (WGS) entry which is preliminary data.</text>
</comment>
<feature type="region of interest" description="Disordered" evidence="9">
    <location>
        <begin position="387"/>
        <end position="407"/>
    </location>
</feature>
<evidence type="ECO:0000256" key="2">
    <source>
        <dbReference type="ARBA" id="ARBA00007103"/>
    </source>
</evidence>
<keyword evidence="10" id="KW-1133">Transmembrane helix</keyword>